<evidence type="ECO:0000256" key="6">
    <source>
        <dbReference type="ARBA" id="ARBA00023004"/>
    </source>
</evidence>
<evidence type="ECO:0000256" key="4">
    <source>
        <dbReference type="ARBA" id="ARBA00022964"/>
    </source>
</evidence>
<dbReference type="AlphaFoldDB" id="A8N3S7"/>
<keyword evidence="4 8" id="KW-0223">Dioxygenase</keyword>
<dbReference type="PANTHER" id="PTHR43779:SF2">
    <property type="entry name" value="ALPHA-KETOGLUTARATE-DEPENDENT XANTHINE DIOXYGENASE XAN1"/>
    <property type="match status" value="1"/>
</dbReference>
<feature type="domain" description="TauD/TfdA-like" evidence="7">
    <location>
        <begin position="22"/>
        <end position="393"/>
    </location>
</feature>
<comment type="caution">
    <text evidence="8">The sequence shown here is derived from an EMBL/GenBank/DDBJ whole genome shotgun (WGS) entry which is preliminary data.</text>
</comment>
<dbReference type="GO" id="GO:0046872">
    <property type="term" value="F:metal ion binding"/>
    <property type="evidence" value="ECO:0007669"/>
    <property type="project" value="UniProtKB-KW"/>
</dbReference>
<evidence type="ECO:0000313" key="8">
    <source>
        <dbReference type="EMBL" id="EAU92379.2"/>
    </source>
</evidence>
<dbReference type="InParanoid" id="A8N3S7"/>
<keyword evidence="5" id="KW-0560">Oxidoreductase</keyword>
<keyword evidence="6" id="KW-0408">Iron</keyword>
<evidence type="ECO:0000313" key="9">
    <source>
        <dbReference type="Proteomes" id="UP000001861"/>
    </source>
</evidence>
<sequence>MAISLTPIQFPPTFEAPECPELGREVHGIHPRDVCGDPEAFAALEKALYQHDLLLFRNVDLGPKEQYRLVKVGGMPLFASIADPDTTGLFDASAETYGHGGKIERSSILSYLKKIPRVPQVQVIGHGVVDGHEGLERIELKHAHDSMFHKTTIPKEEEERCGATRFLRWHMDAALFKFDPPKVTALDLGQVVRYGNGTGDDLTVPLGTTAFVSGKTMFETLPPEWPSFAARAKATYAPRPFEWIWNAKTLSTGLGLVTEGKEVGLEDLSDWEEAKVKVYPFLWKNPVTAKLHLQVHPMAVREIIVEAIPYDQRSERDVYPDGGHITDLNEIREVLYKMQRPGIAPKFVYPHPCAQLPAGARKSKDLVLFHNRGLMHSVVGHFAEGQVRLFHQCNLASLDQPEGPSPQDIELLQVAVRRVVV</sequence>
<dbReference type="Proteomes" id="UP000001861">
    <property type="component" value="Unassembled WGS sequence"/>
</dbReference>
<evidence type="ECO:0000259" key="7">
    <source>
        <dbReference type="Pfam" id="PF02668"/>
    </source>
</evidence>
<dbReference type="HOGENOM" id="CLU_046574_1_0_1"/>
<dbReference type="eggNOG" id="ENOG502QS34">
    <property type="taxonomic scope" value="Eukaryota"/>
</dbReference>
<dbReference type="InterPro" id="IPR003819">
    <property type="entry name" value="TauD/TfdA-like"/>
</dbReference>
<protein>
    <submittedName>
        <fullName evidence="8">Taurine catabolism dioxygenase TauD</fullName>
    </submittedName>
</protein>
<gene>
    <name evidence="8" type="ORF">CC1G_00598</name>
</gene>
<keyword evidence="9" id="KW-1185">Reference proteome</keyword>
<dbReference type="PANTHER" id="PTHR43779">
    <property type="entry name" value="DIOXYGENASE RV0097-RELATED"/>
    <property type="match status" value="1"/>
</dbReference>
<proteinExistence type="inferred from homology"/>
<dbReference type="RefSeq" id="XP_001829419.2">
    <property type="nucleotide sequence ID" value="XM_001829367.2"/>
</dbReference>
<comment type="similarity">
    <text evidence="2">Belongs to the TfdA dioxygenase family.</text>
</comment>
<accession>A8N3S7</accession>
<evidence type="ECO:0000256" key="3">
    <source>
        <dbReference type="ARBA" id="ARBA00022723"/>
    </source>
</evidence>
<dbReference type="OMA" id="PCAIMEI"/>
<dbReference type="Pfam" id="PF02668">
    <property type="entry name" value="TauD"/>
    <property type="match status" value="1"/>
</dbReference>
<comment type="cofactor">
    <cofactor evidence="1">
        <name>Fe(2+)</name>
        <dbReference type="ChEBI" id="CHEBI:29033"/>
    </cofactor>
</comment>
<dbReference type="InterPro" id="IPR051178">
    <property type="entry name" value="TfdA_dioxygenase"/>
</dbReference>
<dbReference type="GO" id="GO:0051213">
    <property type="term" value="F:dioxygenase activity"/>
    <property type="evidence" value="ECO:0007669"/>
    <property type="project" value="UniProtKB-KW"/>
</dbReference>
<dbReference type="VEuPathDB" id="FungiDB:CC1G_00598"/>
<dbReference type="GeneID" id="6005848"/>
<name>A8N3S7_COPC7</name>
<dbReference type="OrthoDB" id="93019at2759"/>
<evidence type="ECO:0000256" key="5">
    <source>
        <dbReference type="ARBA" id="ARBA00023002"/>
    </source>
</evidence>
<dbReference type="Gene3D" id="3.60.130.10">
    <property type="entry name" value="Clavaminate synthase-like"/>
    <property type="match status" value="1"/>
</dbReference>
<dbReference type="InterPro" id="IPR042098">
    <property type="entry name" value="TauD-like_sf"/>
</dbReference>
<evidence type="ECO:0000256" key="1">
    <source>
        <dbReference type="ARBA" id="ARBA00001954"/>
    </source>
</evidence>
<evidence type="ECO:0000256" key="2">
    <source>
        <dbReference type="ARBA" id="ARBA00005896"/>
    </source>
</evidence>
<dbReference type="EMBL" id="AACS02000001">
    <property type="protein sequence ID" value="EAU92379.2"/>
    <property type="molecule type" value="Genomic_DNA"/>
</dbReference>
<dbReference type="KEGG" id="cci:CC1G_00598"/>
<dbReference type="SUPFAM" id="SSF51197">
    <property type="entry name" value="Clavaminate synthase-like"/>
    <property type="match status" value="1"/>
</dbReference>
<reference evidence="8 9" key="1">
    <citation type="journal article" date="2010" name="Proc. Natl. Acad. Sci. U.S.A.">
        <title>Insights into evolution of multicellular fungi from the assembled chromosomes of the mushroom Coprinopsis cinerea (Coprinus cinereus).</title>
        <authorList>
            <person name="Stajich J.E."/>
            <person name="Wilke S.K."/>
            <person name="Ahren D."/>
            <person name="Au C.H."/>
            <person name="Birren B.W."/>
            <person name="Borodovsky M."/>
            <person name="Burns C."/>
            <person name="Canback B."/>
            <person name="Casselton L.A."/>
            <person name="Cheng C.K."/>
            <person name="Deng J."/>
            <person name="Dietrich F.S."/>
            <person name="Fargo D.C."/>
            <person name="Farman M.L."/>
            <person name="Gathman A.C."/>
            <person name="Goldberg J."/>
            <person name="Guigo R."/>
            <person name="Hoegger P.J."/>
            <person name="Hooker J.B."/>
            <person name="Huggins A."/>
            <person name="James T.Y."/>
            <person name="Kamada T."/>
            <person name="Kilaru S."/>
            <person name="Kodira C."/>
            <person name="Kues U."/>
            <person name="Kupfer D."/>
            <person name="Kwan H.S."/>
            <person name="Lomsadze A."/>
            <person name="Li W."/>
            <person name="Lilly W.W."/>
            <person name="Ma L.J."/>
            <person name="Mackey A.J."/>
            <person name="Manning G."/>
            <person name="Martin F."/>
            <person name="Muraguchi H."/>
            <person name="Natvig D.O."/>
            <person name="Palmerini H."/>
            <person name="Ramesh M.A."/>
            <person name="Rehmeyer C.J."/>
            <person name="Roe B.A."/>
            <person name="Shenoy N."/>
            <person name="Stanke M."/>
            <person name="Ter-Hovhannisyan V."/>
            <person name="Tunlid A."/>
            <person name="Velagapudi R."/>
            <person name="Vision T.J."/>
            <person name="Zeng Q."/>
            <person name="Zolan M.E."/>
            <person name="Pukkila P.J."/>
        </authorList>
    </citation>
    <scope>NUCLEOTIDE SEQUENCE [LARGE SCALE GENOMIC DNA]</scope>
    <source>
        <strain evidence="9">Okayama-7 / 130 / ATCC MYA-4618 / FGSC 9003</strain>
    </source>
</reference>
<keyword evidence="3" id="KW-0479">Metal-binding</keyword>
<organism evidence="8 9">
    <name type="scientific">Coprinopsis cinerea (strain Okayama-7 / 130 / ATCC MYA-4618 / FGSC 9003)</name>
    <name type="common">Inky cap fungus</name>
    <name type="synonym">Hormographiella aspergillata</name>
    <dbReference type="NCBI Taxonomy" id="240176"/>
    <lineage>
        <taxon>Eukaryota</taxon>
        <taxon>Fungi</taxon>
        <taxon>Dikarya</taxon>
        <taxon>Basidiomycota</taxon>
        <taxon>Agaricomycotina</taxon>
        <taxon>Agaricomycetes</taxon>
        <taxon>Agaricomycetidae</taxon>
        <taxon>Agaricales</taxon>
        <taxon>Agaricineae</taxon>
        <taxon>Psathyrellaceae</taxon>
        <taxon>Coprinopsis</taxon>
    </lineage>
</organism>